<dbReference type="Proteomes" id="UP000063699">
    <property type="component" value="Chromosome"/>
</dbReference>
<keyword evidence="2" id="KW-1185">Reference proteome</keyword>
<dbReference type="EMBL" id="CP012752">
    <property type="protein sequence ID" value="ALG07217.1"/>
    <property type="molecule type" value="Genomic_DNA"/>
</dbReference>
<protein>
    <submittedName>
        <fullName evidence="1">Uncharacterized protein</fullName>
    </submittedName>
</protein>
<evidence type="ECO:0000313" key="2">
    <source>
        <dbReference type="Proteomes" id="UP000063699"/>
    </source>
</evidence>
<reference evidence="1 2" key="1">
    <citation type="submission" date="2015-07" db="EMBL/GenBank/DDBJ databases">
        <title>Genome sequencing of Kibdelosporangium phytohabitans.</title>
        <authorList>
            <person name="Qin S."/>
            <person name="Xing K."/>
        </authorList>
    </citation>
    <scope>NUCLEOTIDE SEQUENCE [LARGE SCALE GENOMIC DNA]</scope>
    <source>
        <strain evidence="1 2">KLBMP1111</strain>
    </source>
</reference>
<sequence>MHRDAGSHGVWKVIPQGDQRVQAGESCQDWSVPTVWEFLDEASFVECREDYADSAFRGSTGAGQLCRACWLTIDSVEQTEPDRG</sequence>
<proteinExistence type="predicted"/>
<accession>A0A0N9HLM6</accession>
<dbReference type="AlphaFoldDB" id="A0A0N9HLM6"/>
<dbReference type="RefSeq" id="WP_054289186.1">
    <property type="nucleotide sequence ID" value="NZ_CP012752.1"/>
</dbReference>
<name>A0A0N9HLM6_9PSEU</name>
<dbReference type="KEGG" id="kphy:AOZ06_10045"/>
<gene>
    <name evidence="1" type="ORF">AOZ06_10045</name>
</gene>
<evidence type="ECO:0000313" key="1">
    <source>
        <dbReference type="EMBL" id="ALG07217.1"/>
    </source>
</evidence>
<organism evidence="1 2">
    <name type="scientific">Kibdelosporangium phytohabitans</name>
    <dbReference type="NCBI Taxonomy" id="860235"/>
    <lineage>
        <taxon>Bacteria</taxon>
        <taxon>Bacillati</taxon>
        <taxon>Actinomycetota</taxon>
        <taxon>Actinomycetes</taxon>
        <taxon>Pseudonocardiales</taxon>
        <taxon>Pseudonocardiaceae</taxon>
        <taxon>Kibdelosporangium</taxon>
    </lineage>
</organism>
<dbReference type="STRING" id="860235.AOZ06_10045"/>